<dbReference type="Proteomes" id="UP000535182">
    <property type="component" value="Unassembled WGS sequence"/>
</dbReference>
<proteinExistence type="predicted"/>
<reference evidence="1 2" key="1">
    <citation type="submission" date="2020-08" db="EMBL/GenBank/DDBJ databases">
        <title>Genomic Encyclopedia of Type Strains, Phase IV (KMG-V): Genome sequencing to study the core and pangenomes of soil and plant-associated prokaryotes.</title>
        <authorList>
            <person name="Whitman W."/>
        </authorList>
    </citation>
    <scope>NUCLEOTIDE SEQUENCE [LARGE SCALE GENOMIC DNA]</scope>
    <source>
        <strain evidence="1 2">X5P2</strain>
    </source>
</reference>
<organism evidence="1 2">
    <name type="scientific">Tunturiibacter gelidiferens</name>
    <dbReference type="NCBI Taxonomy" id="3069689"/>
    <lineage>
        <taxon>Bacteria</taxon>
        <taxon>Pseudomonadati</taxon>
        <taxon>Acidobacteriota</taxon>
        <taxon>Terriglobia</taxon>
        <taxon>Terriglobales</taxon>
        <taxon>Acidobacteriaceae</taxon>
        <taxon>Tunturiibacter</taxon>
    </lineage>
</organism>
<protein>
    <submittedName>
        <fullName evidence="1">Uncharacterized protein</fullName>
    </submittedName>
</protein>
<evidence type="ECO:0000313" key="2">
    <source>
        <dbReference type="Proteomes" id="UP000535182"/>
    </source>
</evidence>
<name>A0A9X0QI27_9BACT</name>
<accession>A0A9X0QI27</accession>
<gene>
    <name evidence="1" type="ORF">HDF14_004494</name>
</gene>
<comment type="caution">
    <text evidence="1">The sequence shown here is derived from an EMBL/GenBank/DDBJ whole genome shotgun (WGS) entry which is preliminary data.</text>
</comment>
<sequence>MLRGLVPTTRAAHAARDSANAVIRIERGWALILKEVDTGTHYERFVTNQGNTSIRIASATWNLFAMGISDNLPASS</sequence>
<keyword evidence="2" id="KW-1185">Reference proteome</keyword>
<dbReference type="EMBL" id="JACHEB010000012">
    <property type="protein sequence ID" value="MBB5330857.1"/>
    <property type="molecule type" value="Genomic_DNA"/>
</dbReference>
<dbReference type="AlphaFoldDB" id="A0A9X0QI27"/>
<evidence type="ECO:0000313" key="1">
    <source>
        <dbReference type="EMBL" id="MBB5330857.1"/>
    </source>
</evidence>